<dbReference type="GO" id="GO:0015658">
    <property type="term" value="F:branched-chain amino acid transmembrane transporter activity"/>
    <property type="evidence" value="ECO:0007669"/>
    <property type="project" value="InterPro"/>
</dbReference>
<dbReference type="PANTHER" id="PTHR30482:SF10">
    <property type="entry name" value="HIGH-AFFINITY BRANCHED-CHAIN AMINO ACID TRANSPORT PROTEIN BRAE"/>
    <property type="match status" value="1"/>
</dbReference>
<evidence type="ECO:0000313" key="8">
    <source>
        <dbReference type="EMBL" id="OSJ30636.1"/>
    </source>
</evidence>
<evidence type="ECO:0000313" key="9">
    <source>
        <dbReference type="Proteomes" id="UP000181962"/>
    </source>
</evidence>
<dbReference type="CDD" id="cd06581">
    <property type="entry name" value="TM_PBP1_LivM_like"/>
    <property type="match status" value="1"/>
</dbReference>
<feature type="transmembrane region" description="Helical" evidence="6">
    <location>
        <begin position="156"/>
        <end position="174"/>
    </location>
</feature>
<evidence type="ECO:0000256" key="3">
    <source>
        <dbReference type="ARBA" id="ARBA00022692"/>
    </source>
</evidence>
<comment type="subcellular location">
    <subcellularLocation>
        <location evidence="1">Cell membrane</location>
        <topology evidence="1">Multi-pass membrane protein</topology>
    </subcellularLocation>
</comment>
<evidence type="ECO:0000313" key="10">
    <source>
        <dbReference type="Proteomes" id="UP000193335"/>
    </source>
</evidence>
<evidence type="ECO:0000256" key="1">
    <source>
        <dbReference type="ARBA" id="ARBA00004651"/>
    </source>
</evidence>
<name>A0A1L3FHG6_BRAJP</name>
<dbReference type="InterPro" id="IPR043428">
    <property type="entry name" value="LivM-like"/>
</dbReference>
<evidence type="ECO:0000313" key="7">
    <source>
        <dbReference type="EMBL" id="APG12740.1"/>
    </source>
</evidence>
<reference evidence="7 9" key="1">
    <citation type="submission" date="2016-11" db="EMBL/GenBank/DDBJ databases">
        <title>Complete Genome Sequence of Bradyrhizobium sp. strain J5, an isolated from soybean nodule in Hokkaido.</title>
        <authorList>
            <person name="Kanehara K."/>
        </authorList>
    </citation>
    <scope>NUCLEOTIDE SEQUENCE [LARGE SCALE GENOMIC DNA]</scope>
    <source>
        <strain evidence="7 9">J5</strain>
    </source>
</reference>
<evidence type="ECO:0000256" key="2">
    <source>
        <dbReference type="ARBA" id="ARBA00022475"/>
    </source>
</evidence>
<feature type="transmembrane region" description="Helical" evidence="6">
    <location>
        <begin position="58"/>
        <end position="75"/>
    </location>
</feature>
<accession>A0A1L3FHG6</accession>
<sequence>MRRLIWLSIVAALAIAYPLLLSSPFQQRLGALVLLYAIAASAWNIVGGYAGQVSVGHVVFFGCGAYAAMGSYAKFGLSPLFGIPGGIVLAVGLAAIIGVPTLRLSGHYFSMATIAVAETMRLIVTNTDWLGAAVGLSGPTVPRNIFDLSFLSSLPYYYLFLVVLVITLLVTWWMTNSRMGFYLRAIKDSERAARSLGAPASRTKLYAYMLSAALTSVAGALYAMMFGFVDPESGLGILISVKILIMAALGGAGLLFGPLVGAAILVPLEEISNSWLGGKGAGLTFVLYGAIIVLIARFQPGGLLSLFMGRRKPGADKGAGHAP</sequence>
<keyword evidence="2" id="KW-1003">Cell membrane</keyword>
<dbReference type="Pfam" id="PF02653">
    <property type="entry name" value="BPD_transp_2"/>
    <property type="match status" value="1"/>
</dbReference>
<dbReference type="EMBL" id="CP017637">
    <property type="protein sequence ID" value="APG12740.1"/>
    <property type="molecule type" value="Genomic_DNA"/>
</dbReference>
<dbReference type="InterPro" id="IPR001851">
    <property type="entry name" value="ABC_transp_permease"/>
</dbReference>
<dbReference type="AlphaFoldDB" id="A0A1L3FHG6"/>
<evidence type="ECO:0000256" key="4">
    <source>
        <dbReference type="ARBA" id="ARBA00022989"/>
    </source>
</evidence>
<dbReference type="GO" id="GO:0005886">
    <property type="term" value="C:plasma membrane"/>
    <property type="evidence" value="ECO:0007669"/>
    <property type="project" value="UniProtKB-SubCell"/>
</dbReference>
<organism evidence="7 9">
    <name type="scientific">Bradyrhizobium japonicum</name>
    <dbReference type="NCBI Taxonomy" id="375"/>
    <lineage>
        <taxon>Bacteria</taxon>
        <taxon>Pseudomonadati</taxon>
        <taxon>Pseudomonadota</taxon>
        <taxon>Alphaproteobacteria</taxon>
        <taxon>Hyphomicrobiales</taxon>
        <taxon>Nitrobacteraceae</taxon>
        <taxon>Bradyrhizobium</taxon>
    </lineage>
</organism>
<dbReference type="Proteomes" id="UP000193335">
    <property type="component" value="Unassembled WGS sequence"/>
</dbReference>
<feature type="transmembrane region" description="Helical" evidence="6">
    <location>
        <begin position="81"/>
        <end position="102"/>
    </location>
</feature>
<dbReference type="OrthoDB" id="9814461at2"/>
<dbReference type="Proteomes" id="UP000181962">
    <property type="component" value="Chromosome"/>
</dbReference>
<keyword evidence="5 6" id="KW-0472">Membrane</keyword>
<evidence type="ECO:0000256" key="5">
    <source>
        <dbReference type="ARBA" id="ARBA00023136"/>
    </source>
</evidence>
<protein>
    <submittedName>
        <fullName evidence="7">Branched-chain amino acid ABC transporter permease</fullName>
    </submittedName>
</protein>
<gene>
    <name evidence="7" type="ORF">BKD09_30810</name>
    <name evidence="8" type="ORF">BSZ19_24320</name>
</gene>
<dbReference type="EMBL" id="NAFL01000260">
    <property type="protein sequence ID" value="OSJ30636.1"/>
    <property type="molecule type" value="Genomic_DNA"/>
</dbReference>
<feature type="transmembrane region" description="Helical" evidence="6">
    <location>
        <begin position="241"/>
        <end position="265"/>
    </location>
</feature>
<reference evidence="8 10" key="2">
    <citation type="submission" date="2017-03" db="EMBL/GenBank/DDBJ databases">
        <title>Whole genome sequences of fourteen strains of Bradyrhizobium canariense and one strain of Bradyrhizobium japonicum isolated from Lupinus (Papilionoideae: Genisteae) species in Algeria.</title>
        <authorList>
            <person name="Crovadore J."/>
            <person name="Chekireb D."/>
            <person name="Brachmann A."/>
            <person name="Chablais R."/>
            <person name="Cochard B."/>
            <person name="Lefort F."/>
        </authorList>
    </citation>
    <scope>NUCLEOTIDE SEQUENCE [LARGE SCALE GENOMIC DNA]</scope>
    <source>
        <strain evidence="8 10">UBMA197</strain>
    </source>
</reference>
<proteinExistence type="predicted"/>
<evidence type="ECO:0000256" key="6">
    <source>
        <dbReference type="SAM" id="Phobius"/>
    </source>
</evidence>
<dbReference type="RefSeq" id="WP_071914966.1">
    <property type="nucleotide sequence ID" value="NZ_CP017637.1"/>
</dbReference>
<keyword evidence="4 6" id="KW-1133">Transmembrane helix</keyword>
<feature type="transmembrane region" description="Helical" evidence="6">
    <location>
        <begin position="26"/>
        <end position="46"/>
    </location>
</feature>
<keyword evidence="3 6" id="KW-0812">Transmembrane</keyword>
<dbReference type="PANTHER" id="PTHR30482">
    <property type="entry name" value="HIGH-AFFINITY BRANCHED-CHAIN AMINO ACID TRANSPORT SYSTEM PERMEASE"/>
    <property type="match status" value="1"/>
</dbReference>
<feature type="transmembrane region" description="Helical" evidence="6">
    <location>
        <begin position="205"/>
        <end position="229"/>
    </location>
</feature>